<feature type="chain" id="PRO_5003234808" evidence="1">
    <location>
        <begin position="28"/>
        <end position="471"/>
    </location>
</feature>
<dbReference type="InterPro" id="IPR029063">
    <property type="entry name" value="SAM-dependent_MTases_sf"/>
</dbReference>
<dbReference type="Pfam" id="PF07942">
    <property type="entry name" value="CARME"/>
    <property type="match status" value="2"/>
</dbReference>
<dbReference type="OMA" id="WSHHATE"/>
<organism evidence="3">
    <name type="scientific">Metarhizium acridum (strain CQMa 102)</name>
    <dbReference type="NCBI Taxonomy" id="655827"/>
    <lineage>
        <taxon>Eukaryota</taxon>
        <taxon>Fungi</taxon>
        <taxon>Dikarya</taxon>
        <taxon>Ascomycota</taxon>
        <taxon>Pezizomycotina</taxon>
        <taxon>Sordariomycetes</taxon>
        <taxon>Hypocreomycetidae</taxon>
        <taxon>Hypocreales</taxon>
        <taxon>Clavicipitaceae</taxon>
        <taxon>Metarhizium</taxon>
    </lineage>
</organism>
<proteinExistence type="predicted"/>
<dbReference type="SUPFAM" id="SSF53335">
    <property type="entry name" value="S-adenosyl-L-methionine-dependent methyltransferases"/>
    <property type="match status" value="1"/>
</dbReference>
<protein>
    <submittedName>
        <fullName evidence="2">Uncharacterized protein</fullName>
    </submittedName>
</protein>
<dbReference type="OrthoDB" id="978at2759"/>
<keyword evidence="3" id="KW-1185">Reference proteome</keyword>
<dbReference type="GO" id="GO:0008757">
    <property type="term" value="F:S-adenosylmethionine-dependent methyltransferase activity"/>
    <property type="evidence" value="ECO:0007669"/>
    <property type="project" value="InterPro"/>
</dbReference>
<keyword evidence="1" id="KW-0732">Signal</keyword>
<gene>
    <name evidence="2" type="ORF">MAC_01573</name>
</gene>
<dbReference type="PANTHER" id="PTHR12303">
    <property type="entry name" value="CARNOSINE N-METHYLTRANSFERASE"/>
    <property type="match status" value="1"/>
</dbReference>
<dbReference type="InterPro" id="IPR012901">
    <property type="entry name" value="CARME"/>
</dbReference>
<accession>E9DVC5</accession>
<name>E9DVC5_METAQ</name>
<dbReference type="InParanoid" id="E9DVC5"/>
<evidence type="ECO:0000313" key="3">
    <source>
        <dbReference type="Proteomes" id="UP000002499"/>
    </source>
</evidence>
<dbReference type="SMART" id="SM01296">
    <property type="entry name" value="N2227"/>
    <property type="match status" value="1"/>
</dbReference>
<dbReference type="Proteomes" id="UP000002499">
    <property type="component" value="Unassembled WGS sequence"/>
</dbReference>
<evidence type="ECO:0000256" key="1">
    <source>
        <dbReference type="SAM" id="SignalP"/>
    </source>
</evidence>
<feature type="signal peptide" evidence="1">
    <location>
        <begin position="1"/>
        <end position="27"/>
    </location>
</feature>
<evidence type="ECO:0000313" key="2">
    <source>
        <dbReference type="EMBL" id="EFY92302.1"/>
    </source>
</evidence>
<reference evidence="2 3" key="1">
    <citation type="journal article" date="2011" name="PLoS Genet.">
        <title>Genome sequencing and comparative transcriptomics of the model entomopathogenic fungi Metarhizium anisopliae and M. acridum.</title>
        <authorList>
            <person name="Gao Q."/>
            <person name="Jin K."/>
            <person name="Ying S.H."/>
            <person name="Zhang Y."/>
            <person name="Xiao G."/>
            <person name="Shang Y."/>
            <person name="Duan Z."/>
            <person name="Hu X."/>
            <person name="Xie X.Q."/>
            <person name="Zhou G."/>
            <person name="Peng G."/>
            <person name="Luo Z."/>
            <person name="Huang W."/>
            <person name="Wang B."/>
            <person name="Fang W."/>
            <person name="Wang S."/>
            <person name="Zhong Y."/>
            <person name="Ma L.J."/>
            <person name="St Leger R.J."/>
            <person name="Zhao G.P."/>
            <person name="Pei Y."/>
            <person name="Feng M.G."/>
            <person name="Xia Y."/>
            <person name="Wang C."/>
        </authorList>
    </citation>
    <scope>NUCLEOTIDE SEQUENCE [LARGE SCALE GENOMIC DNA]</scope>
    <source>
        <strain evidence="2 3">CQMa 102</strain>
    </source>
</reference>
<dbReference type="AlphaFoldDB" id="E9DVC5"/>
<dbReference type="HOGENOM" id="CLU_030612_2_0_1"/>
<dbReference type="EMBL" id="GL698476">
    <property type="protein sequence ID" value="EFY92302.1"/>
    <property type="molecule type" value="Genomic_DNA"/>
</dbReference>
<dbReference type="PANTHER" id="PTHR12303:SF13">
    <property type="match status" value="1"/>
</dbReference>
<sequence length="471" mass="52897">MRIAILRQVVVSPLAFALLGGLGTTLAAQDDKTPNGSSVVHAPQETVVEIRHVDLALEQSFQVAEASRHDVEKERLLSIMARDHGTWSPNHPRYRLLDALHGFSKYYERQRTDVDRLRGLYKYASESQKQFLEKHLAYSSKFKAVEQKLATNQHVCDDIVHAAMEFYNVGMKELRGHMADREAEGKHADKISVSQSLKHIVRDWASEGSNERNATFACLAGTLRRLFPDRNLLEEHVRILLPGAGLGRLGHDIGQLGGESGVSHESFLQPSPCFVSKTGPGFDVTVNEWSMYMNAVYRFIEAQNTPLSQSVHPFVDGWSHHVSNDNMNRAVPFPDVPVDSSRVLMVEGDFTTEFKNQSAYYDVVLTYFFIDTARNLMSYFDTISHVLKKGGIWINLGPLLYGTSPLVQLSLEDIIAVAKDMGFQFLETDAFCGEPTFSEPTVRSMEAVYSFDHRALTKNAYNAQFWAASKS</sequence>
<dbReference type="eggNOG" id="KOG2798">
    <property type="taxonomic scope" value="Eukaryota"/>
</dbReference>